<proteinExistence type="predicted"/>
<dbReference type="EMBL" id="CABFNQ020000726">
    <property type="protein sequence ID" value="CAH0027149.1"/>
    <property type="molecule type" value="Genomic_DNA"/>
</dbReference>
<keyword evidence="1" id="KW-0539">Nucleus</keyword>
<accession>A0A9N9VP07</accession>
<dbReference type="InterPro" id="IPR001138">
    <property type="entry name" value="Zn2Cys6_DnaBD"/>
</dbReference>
<evidence type="ECO:0000256" key="2">
    <source>
        <dbReference type="SAM" id="MobiDB-lite"/>
    </source>
</evidence>
<dbReference type="PROSITE" id="PS00463">
    <property type="entry name" value="ZN2_CY6_FUNGAL_1"/>
    <property type="match status" value="1"/>
</dbReference>
<evidence type="ECO:0000313" key="5">
    <source>
        <dbReference type="Proteomes" id="UP000696573"/>
    </source>
</evidence>
<dbReference type="Pfam" id="PF00172">
    <property type="entry name" value="Zn_clus"/>
    <property type="match status" value="1"/>
</dbReference>
<evidence type="ECO:0000259" key="3">
    <source>
        <dbReference type="PROSITE" id="PS50048"/>
    </source>
</evidence>
<feature type="region of interest" description="Disordered" evidence="2">
    <location>
        <begin position="1"/>
        <end position="21"/>
    </location>
</feature>
<sequence length="1818" mass="205204">MSSSVVTPEESPQDSTPRTKKACDLCRNRKVKCRVLESQVDCEGCRELGLSCTRDKPRRRRGPLNRHALAQLHAASPNDQVCTPAPSLSPLPTPQTPVTVRETRSDKTKAPARSVNSILELLGPLPLIQRVLNDWFKFVHPLAPVLHRHHLLHRMHTHGEDVDPVFAALILSVCSVTVSTLRRKSFEQYPAITVEKCIGIIEDENLLQPQPYTLDWCITWYNIASALLVDHGPEDFRVYRGIKEAMTSVTYLLCFKGGDGHSEQDKEMLKRLYWFLFMWQVGAELRGQPHLTFLPFNQDLEHLRPKPILDRDLYPSSTPKDYAPNWPEDEIPFIPGLNSLIDIFLIWEKGKVDIATKPPEEVLTRAMERIQTALDGLRPELRWRGGLTRFPRGAWGHEVQMVNILITALSIKSNFLQHLGSLLPGITHQDIVSDVLEILNHLPQPVFETNGCAAVHKIRDIGSAYLAELRIGSGVVVGDNQAQEKVYQLLNKLDSLDFRPYAESVEVIMAANESHSQAGALGSLRDFDDTVNALEGLVHADCPRSPEWITSAAALVDLYHTKFELTGELQYLSLAISLGEECAMTMTSHQAGRFYHLANWLVDRYYLESNFLDLNSASNYIQKAIEAITQDHQIWSPCLMTNSRVLKAVYDHNMDVTNLEVAVKASRKAANSTKSGDINRLAALTNLASLLQDWYLETRSILELDESIKVGEEILSLMPGDDQQRLSYVNYLSLSIRNKALTAGLAQELDKSISLLREALAITTRSTLTRRTCLQNLGLFLYDRYTMKKSTSDLDESIQICKDEVDALPTDDPMLVASLMNFRLRLGRKYFEDRNVENARNLVIATRRTIKIIPKGSPDYTDLLIDLGSEMYRLQILTCQRSDLEEAINALTKTQKLEHHHTPNKPLRLQLLCDLFRERFLQRGQMSDILEAVQAGRRSIDNTSKDDPRLPERLFALGAVYQVLYQRYRNNKHFETSVQLAREAIDATAKHDSQRFRFQSSLAQWLGQKYSVSDSLHAINEVIELGSESGGSIFIGHSDRTFRTEALTDLLSHRSQLEGQDKDLDHAISIAQEDASSTEVSPPDRSSRLLRVGSLLYRRYQRAGDEGSLESAIQLLREARKEAPDLSDIQAEASARLSSLLTARYDRMGESSDLREASGLISESINETPQGHSLMPERLMIKANIAFLQFSNTWKREDVEEAIHLGQQAVSANSQHGSSRRWMMATLSNFFINKSYITRDVSDVDIAIRLQRDALKELSVHDREFPSFATNLASCLSRRSGHISNAEDLNESIQLSRDALSGINPSDPQKGGYLFNLGNHLHSRYLKLGGFADLAEAISLGQAAIKEGNFDIPHHAQCLDQLSEWVGHRYERANDISDLRKAIDLAQKAVKMTRKGQYVMSFRLNILTKNLYELYRITNLESDLHEVVVMARKGIQQAVENSRMTALNLMGAIMISKYDNMKNVIDLDSAINHIRKAIDVAWKEQIPGYLINLAVACRKKYMHVHQKEALDECVRCLKAAIGHPDISLVLKLYAQRELLKVFADNLRWEEALEVAESAIYSIRPLLFGSFESFDRQHLLRHVSGLGCEAASVALGSCKGEVTALQFLEQCRGVLTTSVHDMRKRIPELEREHPELAQRLFEVKRLFKTVGIGKQGGQLRHFSEPSTDKIFDEVLSDIRKHPTFDNFLLPPTESMMKTAARHGPIVVVNASLIRCDAIIIESCEVRSIPLSGLELDEITSKAQMDLGSTPVLEWLWDTIARPVFDAIGVNERLKADGNWPHIWWFISPNVDLGIRLSANRLTGCEGSSARIYGEYPWMQ</sequence>
<reference evidence="4" key="1">
    <citation type="submission" date="2021-10" db="EMBL/GenBank/DDBJ databases">
        <authorList>
            <person name="Piombo E."/>
        </authorList>
    </citation>
    <scope>NUCLEOTIDE SEQUENCE</scope>
</reference>
<evidence type="ECO:0000313" key="4">
    <source>
        <dbReference type="EMBL" id="CAH0027149.1"/>
    </source>
</evidence>
<dbReference type="PANTHER" id="PTHR31668:SF30">
    <property type="entry name" value="ZN(II)2CYS6 TRANSCRIPTION FACTOR (EUROFUNG)"/>
    <property type="match status" value="1"/>
</dbReference>
<dbReference type="SMART" id="SM00066">
    <property type="entry name" value="GAL4"/>
    <property type="match status" value="1"/>
</dbReference>
<dbReference type="CDD" id="cd12148">
    <property type="entry name" value="fungal_TF_MHR"/>
    <property type="match status" value="1"/>
</dbReference>
<dbReference type="PROSITE" id="PS50048">
    <property type="entry name" value="ZN2_CY6_FUNGAL_2"/>
    <property type="match status" value="1"/>
</dbReference>
<dbReference type="GO" id="GO:0008270">
    <property type="term" value="F:zinc ion binding"/>
    <property type="evidence" value="ECO:0007669"/>
    <property type="project" value="InterPro"/>
</dbReference>
<feature type="region of interest" description="Disordered" evidence="2">
    <location>
        <begin position="75"/>
        <end position="109"/>
    </location>
</feature>
<dbReference type="OrthoDB" id="9991317at2759"/>
<dbReference type="SUPFAM" id="SSF57701">
    <property type="entry name" value="Zn2/Cys6 DNA-binding domain"/>
    <property type="match status" value="1"/>
</dbReference>
<keyword evidence="5" id="KW-1185">Reference proteome</keyword>
<dbReference type="Gene3D" id="1.25.40.10">
    <property type="entry name" value="Tetratricopeptide repeat domain"/>
    <property type="match status" value="3"/>
</dbReference>
<organism evidence="4 5">
    <name type="scientific">Clonostachys rhizophaga</name>
    <dbReference type="NCBI Taxonomy" id="160324"/>
    <lineage>
        <taxon>Eukaryota</taxon>
        <taxon>Fungi</taxon>
        <taxon>Dikarya</taxon>
        <taxon>Ascomycota</taxon>
        <taxon>Pezizomycotina</taxon>
        <taxon>Sordariomycetes</taxon>
        <taxon>Hypocreomycetidae</taxon>
        <taxon>Hypocreales</taxon>
        <taxon>Bionectriaceae</taxon>
        <taxon>Clonostachys</taxon>
    </lineage>
</organism>
<dbReference type="SUPFAM" id="SSF48452">
    <property type="entry name" value="TPR-like"/>
    <property type="match status" value="1"/>
</dbReference>
<evidence type="ECO:0000256" key="1">
    <source>
        <dbReference type="ARBA" id="ARBA00023242"/>
    </source>
</evidence>
<dbReference type="Gene3D" id="4.10.240.10">
    <property type="entry name" value="Zn(2)-C6 fungal-type DNA-binding domain"/>
    <property type="match status" value="1"/>
</dbReference>
<dbReference type="InterPro" id="IPR036864">
    <property type="entry name" value="Zn2-C6_fun-type_DNA-bd_sf"/>
</dbReference>
<comment type="caution">
    <text evidence="4">The sequence shown here is derived from an EMBL/GenBank/DDBJ whole genome shotgun (WGS) entry which is preliminary data.</text>
</comment>
<dbReference type="CDD" id="cd00067">
    <property type="entry name" value="GAL4"/>
    <property type="match status" value="1"/>
</dbReference>
<name>A0A9N9VP07_9HYPO</name>
<dbReference type="InterPro" id="IPR011990">
    <property type="entry name" value="TPR-like_helical_dom_sf"/>
</dbReference>
<gene>
    <name evidence="4" type="ORF">CRHIZ90672A_00003677</name>
</gene>
<dbReference type="PANTHER" id="PTHR31668">
    <property type="entry name" value="GLUCOSE TRANSPORT TRANSCRIPTION REGULATOR RGT1-RELATED-RELATED"/>
    <property type="match status" value="1"/>
</dbReference>
<protein>
    <recommendedName>
        <fullName evidence="3">Zn(2)-C6 fungal-type domain-containing protein</fullName>
    </recommendedName>
</protein>
<dbReference type="InterPro" id="IPR050797">
    <property type="entry name" value="Carb_Metab_Trans_Reg"/>
</dbReference>
<feature type="domain" description="Zn(2)-C6 fungal-type" evidence="3">
    <location>
        <begin position="22"/>
        <end position="54"/>
    </location>
</feature>
<dbReference type="GO" id="GO:0000981">
    <property type="term" value="F:DNA-binding transcription factor activity, RNA polymerase II-specific"/>
    <property type="evidence" value="ECO:0007669"/>
    <property type="project" value="InterPro"/>
</dbReference>
<dbReference type="Proteomes" id="UP000696573">
    <property type="component" value="Unassembled WGS sequence"/>
</dbReference>